<dbReference type="EMBL" id="OZ037948">
    <property type="protein sequence ID" value="CAL1709248.1"/>
    <property type="molecule type" value="Genomic_DNA"/>
</dbReference>
<reference evidence="3" key="1">
    <citation type="submission" date="2024-04" db="EMBL/GenBank/DDBJ databases">
        <authorList>
            <person name="Shaw F."/>
            <person name="Minotto A."/>
        </authorList>
    </citation>
    <scope>NUCLEOTIDE SEQUENCE [LARGE SCALE GENOMIC DNA]</scope>
</reference>
<evidence type="ECO:0000313" key="3">
    <source>
        <dbReference type="Proteomes" id="UP001497453"/>
    </source>
</evidence>
<keyword evidence="1" id="KW-0732">Signal</keyword>
<gene>
    <name evidence="2" type="ORF">GFSPODELE1_LOCUS7257</name>
</gene>
<feature type="chain" id="PRO_5045081566" description="Secreted protein" evidence="1">
    <location>
        <begin position="38"/>
        <end position="103"/>
    </location>
</feature>
<feature type="signal peptide" evidence="1">
    <location>
        <begin position="1"/>
        <end position="37"/>
    </location>
</feature>
<protein>
    <recommendedName>
        <fullName evidence="4">Secreted protein</fullName>
    </recommendedName>
</protein>
<organism evidence="2 3">
    <name type="scientific">Somion occarium</name>
    <dbReference type="NCBI Taxonomy" id="3059160"/>
    <lineage>
        <taxon>Eukaryota</taxon>
        <taxon>Fungi</taxon>
        <taxon>Dikarya</taxon>
        <taxon>Basidiomycota</taxon>
        <taxon>Agaricomycotina</taxon>
        <taxon>Agaricomycetes</taxon>
        <taxon>Polyporales</taxon>
        <taxon>Cerrenaceae</taxon>
        <taxon>Somion</taxon>
    </lineage>
</organism>
<dbReference type="Proteomes" id="UP001497453">
    <property type="component" value="Chromosome 5"/>
</dbReference>
<evidence type="ECO:0008006" key="4">
    <source>
        <dbReference type="Google" id="ProtNLM"/>
    </source>
</evidence>
<sequence length="103" mass="10824">MLALKLLGPAMVVPKLLGPAMVLKLLVAAMLKLSSDGASKSASNGGSWLLLEGQVQPAVPQVAIVPTVPLALPVSELRAVVAILDLRDLHVVRSFRLGESRPR</sequence>
<proteinExistence type="predicted"/>
<evidence type="ECO:0000313" key="2">
    <source>
        <dbReference type="EMBL" id="CAL1709248.1"/>
    </source>
</evidence>
<name>A0ABP1DN37_9APHY</name>
<accession>A0ABP1DN37</accession>
<keyword evidence="3" id="KW-1185">Reference proteome</keyword>
<evidence type="ECO:0000256" key="1">
    <source>
        <dbReference type="SAM" id="SignalP"/>
    </source>
</evidence>